<dbReference type="Proteomes" id="UP000182412">
    <property type="component" value="Unassembled WGS sequence"/>
</dbReference>
<organism evidence="1 2">
    <name type="scientific">Selenomonas ruminantium</name>
    <dbReference type="NCBI Taxonomy" id="971"/>
    <lineage>
        <taxon>Bacteria</taxon>
        <taxon>Bacillati</taxon>
        <taxon>Bacillota</taxon>
        <taxon>Negativicutes</taxon>
        <taxon>Selenomonadales</taxon>
        <taxon>Selenomonadaceae</taxon>
        <taxon>Selenomonas</taxon>
    </lineage>
</organism>
<reference evidence="1 2" key="1">
    <citation type="submission" date="2016-10" db="EMBL/GenBank/DDBJ databases">
        <authorList>
            <person name="de Groot N.N."/>
        </authorList>
    </citation>
    <scope>NUCLEOTIDE SEQUENCE [LARGE SCALE GENOMIC DNA]</scope>
    <source>
        <strain evidence="1 2">S137</strain>
    </source>
</reference>
<dbReference type="PANTHER" id="PTHR41248">
    <property type="entry name" value="NORD PROTEIN"/>
    <property type="match status" value="1"/>
</dbReference>
<dbReference type="EMBL" id="FNJQ01000047">
    <property type="protein sequence ID" value="SDP74758.1"/>
    <property type="molecule type" value="Genomic_DNA"/>
</dbReference>
<dbReference type="AlphaFoldDB" id="A0A1H0V972"/>
<dbReference type="PANTHER" id="PTHR41248:SF1">
    <property type="entry name" value="NORD PROTEIN"/>
    <property type="match status" value="1"/>
</dbReference>
<evidence type="ECO:0000313" key="1">
    <source>
        <dbReference type="EMBL" id="SDP74758.1"/>
    </source>
</evidence>
<accession>A0A1H0V972</accession>
<gene>
    <name evidence="1" type="ORF">SAMN05216366_1477</name>
</gene>
<sequence>MAMAYESLRALRQKRALNIVWTAAGAYGFWPEFLAFYQDGEPDLYLNSIVGLVHRHYDAEKLTAYLRGTLDKSLLGELYTELFWLGLESAAYARELPARPVLAELRRQHAARFLREDVDLSFQQLMMRQELAHSLKCARCREVLGEKVNLLNLWDRKLYKALAFSGNMSTEEIIAAMEGIIRKFFRWHWQTYPRNVLHFALPPALKALLLKVLPIHSRYRDEGNGSWVLNGNIAEGNDKSFWPAQGNPLPDDGELTRRYGLALFTAERRASLEGVLCRGVHGQVRLWFTAEKGEVQPENQEYFAQHQVQFRTELNEFSRRLQNALQVHRQPMELPARSGRLAAGRIWRGAVMGENRVFSVLEPAHYSDFSVLLLLDASASRQGRQAVIANQAYLIAEALRRAGIPLMAVAFFSQDGCTVLQRLKDFGESSAEGLLTYKTQGWNRDGLALRAIPELWGKAVEARKKIIFILTDASPSDDRDIPRQGIKPASLYGGEAAVTDAAQGVKELKRQGFQVMALVNSVMDAKLVTDAASRIYGEDYICLQDLSSLAQKVGDLVEKEII</sequence>
<name>A0A1H0V972_SELRU</name>
<dbReference type="InterPro" id="IPR051928">
    <property type="entry name" value="NorD/CobT"/>
</dbReference>
<evidence type="ECO:0000313" key="2">
    <source>
        <dbReference type="Proteomes" id="UP000182412"/>
    </source>
</evidence>
<dbReference type="InterPro" id="IPR036465">
    <property type="entry name" value="vWFA_dom_sf"/>
</dbReference>
<dbReference type="SUPFAM" id="SSF53300">
    <property type="entry name" value="vWA-like"/>
    <property type="match status" value="1"/>
</dbReference>
<protein>
    <submittedName>
        <fullName evidence="1">Cobalamin biosynthesis protein CobT VWA domain-containing protein</fullName>
    </submittedName>
</protein>
<proteinExistence type="predicted"/>